<proteinExistence type="predicted"/>
<keyword evidence="2" id="KW-1185">Reference proteome</keyword>
<dbReference type="RefSeq" id="WP_164511065.1">
    <property type="nucleotide sequence ID" value="NZ_JBHSSM010000005.1"/>
</dbReference>
<protein>
    <recommendedName>
        <fullName evidence="3">Transposase</fullName>
    </recommendedName>
</protein>
<accession>A0ABW1UNI5</accession>
<comment type="caution">
    <text evidence="1">The sequence shown here is derived from an EMBL/GenBank/DDBJ whole genome shotgun (WGS) entry which is preliminary data.</text>
</comment>
<dbReference type="EMBL" id="JBHSSM010000005">
    <property type="protein sequence ID" value="MFC6314324.1"/>
    <property type="molecule type" value="Genomic_DNA"/>
</dbReference>
<gene>
    <name evidence="1" type="ORF">ACFQHW_01895</name>
</gene>
<dbReference type="Proteomes" id="UP001596310">
    <property type="component" value="Unassembled WGS sequence"/>
</dbReference>
<evidence type="ECO:0000313" key="1">
    <source>
        <dbReference type="EMBL" id="MFC6314324.1"/>
    </source>
</evidence>
<sequence length="47" mass="5243">MIASVMSLDGDATASGRLSWLERGGHRLKPHVLRRLLGRIELICNRS</sequence>
<organism evidence="1 2">
    <name type="scientific">Lapidilactobacillus achengensis</name>
    <dbReference type="NCBI Taxonomy" id="2486000"/>
    <lineage>
        <taxon>Bacteria</taxon>
        <taxon>Bacillati</taxon>
        <taxon>Bacillota</taxon>
        <taxon>Bacilli</taxon>
        <taxon>Lactobacillales</taxon>
        <taxon>Lactobacillaceae</taxon>
        <taxon>Lapidilactobacillus</taxon>
    </lineage>
</organism>
<reference evidence="2" key="1">
    <citation type="journal article" date="2019" name="Int. J. Syst. Evol. Microbiol.">
        <title>The Global Catalogue of Microorganisms (GCM) 10K type strain sequencing project: providing services to taxonomists for standard genome sequencing and annotation.</title>
        <authorList>
            <consortium name="The Broad Institute Genomics Platform"/>
            <consortium name="The Broad Institute Genome Sequencing Center for Infectious Disease"/>
            <person name="Wu L."/>
            <person name="Ma J."/>
        </authorList>
    </citation>
    <scope>NUCLEOTIDE SEQUENCE [LARGE SCALE GENOMIC DNA]</scope>
    <source>
        <strain evidence="2">CCM 8897</strain>
    </source>
</reference>
<name>A0ABW1UNI5_9LACO</name>
<evidence type="ECO:0008006" key="3">
    <source>
        <dbReference type="Google" id="ProtNLM"/>
    </source>
</evidence>
<evidence type="ECO:0000313" key="2">
    <source>
        <dbReference type="Proteomes" id="UP001596310"/>
    </source>
</evidence>